<dbReference type="Gene3D" id="3.30.200.20">
    <property type="entry name" value="Phosphorylase Kinase, domain 1"/>
    <property type="match status" value="1"/>
</dbReference>
<feature type="compositionally biased region" description="Polar residues" evidence="15">
    <location>
        <begin position="1105"/>
        <end position="1122"/>
    </location>
</feature>
<feature type="compositionally biased region" description="Polar residues" evidence="15">
    <location>
        <begin position="1322"/>
        <end position="1331"/>
    </location>
</feature>
<feature type="domain" description="PDZ" evidence="18">
    <location>
        <begin position="943"/>
        <end position="1031"/>
    </location>
</feature>
<keyword evidence="11" id="KW-0067">ATP-binding</keyword>
<dbReference type="FunFam" id="1.10.510.10:FF:000012">
    <property type="entry name" value="microtubule-associated serine/threonine-protein kinase 2 isoform X1"/>
    <property type="match status" value="1"/>
</dbReference>
<accession>A0AAQ5ZDJ6</accession>
<dbReference type="Pfam" id="PF08926">
    <property type="entry name" value="DUF1908"/>
    <property type="match status" value="1"/>
</dbReference>
<dbReference type="CDD" id="cd23073">
    <property type="entry name" value="PDZ_MAST1"/>
    <property type="match status" value="1"/>
</dbReference>
<evidence type="ECO:0000259" key="19">
    <source>
        <dbReference type="PROSITE" id="PS51285"/>
    </source>
</evidence>
<dbReference type="PANTHER" id="PTHR24356">
    <property type="entry name" value="SERINE/THREONINE-PROTEIN KINASE"/>
    <property type="match status" value="1"/>
</dbReference>
<dbReference type="PROSITE" id="PS50011">
    <property type="entry name" value="PROTEIN_KINASE_DOM"/>
    <property type="match status" value="1"/>
</dbReference>
<feature type="region of interest" description="Disordered" evidence="15">
    <location>
        <begin position="1083"/>
        <end position="1157"/>
    </location>
</feature>
<dbReference type="FunFam" id="1.20.1480.20:FF:000001">
    <property type="entry name" value="microtubule-associated serine/threonine-protein kinase 4 isoform X1"/>
    <property type="match status" value="1"/>
</dbReference>
<keyword evidence="7" id="KW-0597">Phosphoprotein</keyword>
<feature type="domain" description="Protein kinase" evidence="17">
    <location>
        <begin position="318"/>
        <end position="653"/>
    </location>
</feature>
<keyword evidence="9" id="KW-0547">Nucleotide-binding</keyword>
<dbReference type="Pfam" id="PF00595">
    <property type="entry name" value="PDZ"/>
    <property type="match status" value="1"/>
</dbReference>
<reference evidence="20" key="2">
    <citation type="submission" date="2025-08" db="UniProtKB">
        <authorList>
            <consortium name="Ensembl"/>
        </authorList>
    </citation>
    <scope>IDENTIFICATION</scope>
</reference>
<comment type="catalytic activity">
    <reaction evidence="13">
        <text>L-threonyl-[protein] + ATP = O-phospho-L-threonyl-[protein] + ADP + H(+)</text>
        <dbReference type="Rhea" id="RHEA:46608"/>
        <dbReference type="Rhea" id="RHEA-COMP:11060"/>
        <dbReference type="Rhea" id="RHEA-COMP:11605"/>
        <dbReference type="ChEBI" id="CHEBI:15378"/>
        <dbReference type="ChEBI" id="CHEBI:30013"/>
        <dbReference type="ChEBI" id="CHEBI:30616"/>
        <dbReference type="ChEBI" id="CHEBI:61977"/>
        <dbReference type="ChEBI" id="CHEBI:456216"/>
        <dbReference type="EC" id="2.7.11.1"/>
    </reaction>
</comment>
<dbReference type="Proteomes" id="UP001501940">
    <property type="component" value="Chromosome 19"/>
</dbReference>
<evidence type="ECO:0000256" key="16">
    <source>
        <dbReference type="SAM" id="Phobius"/>
    </source>
</evidence>
<feature type="region of interest" description="Disordered" evidence="15">
    <location>
        <begin position="761"/>
        <end position="794"/>
    </location>
</feature>
<keyword evidence="5" id="KW-0963">Cytoplasm</keyword>
<dbReference type="PROSITE" id="PS50106">
    <property type="entry name" value="PDZ"/>
    <property type="match status" value="1"/>
</dbReference>
<feature type="compositionally biased region" description="Polar residues" evidence="15">
    <location>
        <begin position="1338"/>
        <end position="1352"/>
    </location>
</feature>
<dbReference type="GO" id="GO:0035556">
    <property type="term" value="P:intracellular signal transduction"/>
    <property type="evidence" value="ECO:0007669"/>
    <property type="project" value="TreeGrafter"/>
</dbReference>
<dbReference type="PANTHER" id="PTHR24356:SF150">
    <property type="entry name" value="MICROTUBULE-ASSOCIATED SERINE_THREONINE-PROTEIN KINASE 1"/>
    <property type="match status" value="1"/>
</dbReference>
<evidence type="ECO:0000313" key="21">
    <source>
        <dbReference type="Proteomes" id="UP001501940"/>
    </source>
</evidence>
<keyword evidence="21" id="KW-1185">Reference proteome</keyword>
<feature type="domain" description="AGC-kinase C-terminal" evidence="19">
    <location>
        <begin position="654"/>
        <end position="722"/>
    </location>
</feature>
<dbReference type="InterPro" id="IPR050236">
    <property type="entry name" value="Ser_Thr_kinase_AGC"/>
</dbReference>
<keyword evidence="6" id="KW-0723">Serine/threonine-protein kinase</keyword>
<dbReference type="EC" id="2.7.11.1" evidence="4"/>
<dbReference type="InterPro" id="IPR015022">
    <property type="entry name" value="MAST_pre-PK_dom"/>
</dbReference>
<feature type="region of interest" description="Disordered" evidence="15">
    <location>
        <begin position="1174"/>
        <end position="1638"/>
    </location>
</feature>
<evidence type="ECO:0000313" key="20">
    <source>
        <dbReference type="Ensembl" id="ENSAOCP00000061860.1"/>
    </source>
</evidence>
<evidence type="ECO:0000256" key="5">
    <source>
        <dbReference type="ARBA" id="ARBA00022490"/>
    </source>
</evidence>
<feature type="compositionally biased region" description="Polar residues" evidence="15">
    <location>
        <begin position="1199"/>
        <end position="1208"/>
    </location>
</feature>
<dbReference type="InterPro" id="IPR000961">
    <property type="entry name" value="AGC-kinase_C"/>
</dbReference>
<feature type="compositionally biased region" description="Polar residues" evidence="15">
    <location>
        <begin position="1397"/>
        <end position="1410"/>
    </location>
</feature>
<keyword evidence="12" id="KW-0460">Magnesium</keyword>
<dbReference type="Gene3D" id="2.30.42.10">
    <property type="match status" value="1"/>
</dbReference>
<dbReference type="InterPro" id="IPR011009">
    <property type="entry name" value="Kinase-like_dom_sf"/>
</dbReference>
<feature type="compositionally biased region" description="Basic and acidic residues" evidence="15">
    <location>
        <begin position="1582"/>
        <end position="1598"/>
    </location>
</feature>
<feature type="compositionally biased region" description="Low complexity" evidence="15">
    <location>
        <begin position="1541"/>
        <end position="1554"/>
    </location>
</feature>
<feature type="compositionally biased region" description="Low complexity" evidence="15">
    <location>
        <begin position="1384"/>
        <end position="1396"/>
    </location>
</feature>
<feature type="compositionally biased region" description="Low complexity" evidence="15">
    <location>
        <begin position="1177"/>
        <end position="1189"/>
    </location>
</feature>
<dbReference type="Pfam" id="PF00069">
    <property type="entry name" value="Pkinase"/>
    <property type="match status" value="1"/>
</dbReference>
<feature type="compositionally biased region" description="Basic residues" evidence="15">
    <location>
        <begin position="1043"/>
        <end position="1056"/>
    </location>
</feature>
<evidence type="ECO:0000256" key="13">
    <source>
        <dbReference type="ARBA" id="ARBA00047899"/>
    </source>
</evidence>
<keyword evidence="16" id="KW-1133">Transmembrane helix</keyword>
<keyword evidence="10" id="KW-0418">Kinase</keyword>
<name>A0AAQ5ZDJ6_AMPOC</name>
<evidence type="ECO:0000256" key="12">
    <source>
        <dbReference type="ARBA" id="ARBA00022842"/>
    </source>
</evidence>
<evidence type="ECO:0000256" key="1">
    <source>
        <dbReference type="ARBA" id="ARBA00001946"/>
    </source>
</evidence>
<reference evidence="20 21" key="1">
    <citation type="submission" date="2022-01" db="EMBL/GenBank/DDBJ databases">
        <title>A chromosome-scale genome assembly of the false clownfish, Amphiprion ocellaris.</title>
        <authorList>
            <person name="Ryu T."/>
        </authorList>
    </citation>
    <scope>NUCLEOTIDE SEQUENCE [LARGE SCALE GENOMIC DNA]</scope>
</reference>
<feature type="compositionally biased region" description="Low complexity" evidence="15">
    <location>
        <begin position="778"/>
        <end position="792"/>
    </location>
</feature>
<dbReference type="InterPro" id="IPR036034">
    <property type="entry name" value="PDZ_sf"/>
</dbReference>
<dbReference type="SMART" id="SM00228">
    <property type="entry name" value="PDZ"/>
    <property type="match status" value="1"/>
</dbReference>
<comment type="subcellular location">
    <subcellularLocation>
        <location evidence="2">Cytoplasm</location>
    </subcellularLocation>
</comment>
<comment type="cofactor">
    <cofactor evidence="1">
        <name>Mg(2+)</name>
        <dbReference type="ChEBI" id="CHEBI:18420"/>
    </cofactor>
</comment>
<evidence type="ECO:0000259" key="17">
    <source>
        <dbReference type="PROSITE" id="PS50011"/>
    </source>
</evidence>
<reference evidence="20" key="3">
    <citation type="submission" date="2025-09" db="UniProtKB">
        <authorList>
            <consortium name="Ensembl"/>
        </authorList>
    </citation>
    <scope>IDENTIFICATION</scope>
</reference>
<organism evidence="20 21">
    <name type="scientific">Amphiprion ocellaris</name>
    <name type="common">Clown anemonefish</name>
    <dbReference type="NCBI Taxonomy" id="80972"/>
    <lineage>
        <taxon>Eukaryota</taxon>
        <taxon>Metazoa</taxon>
        <taxon>Chordata</taxon>
        <taxon>Craniata</taxon>
        <taxon>Vertebrata</taxon>
        <taxon>Euteleostomi</taxon>
        <taxon>Actinopterygii</taxon>
        <taxon>Neopterygii</taxon>
        <taxon>Teleostei</taxon>
        <taxon>Neoteleostei</taxon>
        <taxon>Acanthomorphata</taxon>
        <taxon>Ovalentaria</taxon>
        <taxon>Pomacentridae</taxon>
        <taxon>Amphiprion</taxon>
    </lineage>
</organism>
<keyword evidence="8" id="KW-0808">Transferase</keyword>
<feature type="compositionally biased region" description="Pro residues" evidence="15">
    <location>
        <begin position="135"/>
        <end position="144"/>
    </location>
</feature>
<dbReference type="GeneTree" id="ENSGT00940000157700"/>
<feature type="compositionally biased region" description="Polar residues" evidence="15">
    <location>
        <begin position="157"/>
        <end position="171"/>
    </location>
</feature>
<dbReference type="SUPFAM" id="SSF140482">
    <property type="entry name" value="MAST3 pre-PK domain-like"/>
    <property type="match status" value="1"/>
</dbReference>
<feature type="region of interest" description="Disordered" evidence="15">
    <location>
        <begin position="183"/>
        <end position="207"/>
    </location>
</feature>
<feature type="region of interest" description="Disordered" evidence="15">
    <location>
        <begin position="129"/>
        <end position="171"/>
    </location>
</feature>
<protein>
    <recommendedName>
        <fullName evidence="4">non-specific serine/threonine protein kinase</fullName>
        <ecNumber evidence="4">2.7.11.1</ecNumber>
    </recommendedName>
</protein>
<dbReference type="InterPro" id="IPR023142">
    <property type="entry name" value="MAST_pre-PK_dom_sf"/>
</dbReference>
<dbReference type="SMART" id="SM00220">
    <property type="entry name" value="S_TKc"/>
    <property type="match status" value="1"/>
</dbReference>
<keyword evidence="16" id="KW-0812">Transmembrane</keyword>
<dbReference type="PROSITE" id="PS51285">
    <property type="entry name" value="AGC_KINASE_CTER"/>
    <property type="match status" value="1"/>
</dbReference>
<feature type="region of interest" description="Disordered" evidence="15">
    <location>
        <begin position="229"/>
        <end position="255"/>
    </location>
</feature>
<feature type="region of interest" description="Disordered" evidence="15">
    <location>
        <begin position="1039"/>
        <end position="1065"/>
    </location>
</feature>
<dbReference type="GO" id="GO:0005737">
    <property type="term" value="C:cytoplasm"/>
    <property type="evidence" value="ECO:0007669"/>
    <property type="project" value="UniProtKB-SubCell"/>
</dbReference>
<evidence type="ECO:0000256" key="10">
    <source>
        <dbReference type="ARBA" id="ARBA00022777"/>
    </source>
</evidence>
<evidence type="ECO:0000256" key="14">
    <source>
        <dbReference type="ARBA" id="ARBA00048679"/>
    </source>
</evidence>
<evidence type="ECO:0000256" key="6">
    <source>
        <dbReference type="ARBA" id="ARBA00022527"/>
    </source>
</evidence>
<feature type="region of interest" description="Disordered" evidence="15">
    <location>
        <begin position="906"/>
        <end position="934"/>
    </location>
</feature>
<dbReference type="SUPFAM" id="SSF56112">
    <property type="entry name" value="Protein kinase-like (PK-like)"/>
    <property type="match status" value="1"/>
</dbReference>
<feature type="compositionally biased region" description="Basic and acidic residues" evidence="15">
    <location>
        <begin position="761"/>
        <end position="777"/>
    </location>
</feature>
<dbReference type="InterPro" id="IPR001478">
    <property type="entry name" value="PDZ"/>
</dbReference>
<proteinExistence type="inferred from homology"/>
<sequence>MAHPLKVLLLSLFELSLCAVWIFVSVSLYLYTARVYEGVCVFVCVFVCRNGLSRSHVTPCDGAEGEQRGNQPFSSSDSRDEVMPFACCLLSPLCPQLYLFAFISASYIDLHVCEKPFCRTSNRKSLILTTTSPTLPRPHSPLPLPGHLGSSPLDSPRNFSPSNPAHFSFASSRRADGRRWSLASLPSSGYGTNTPSSTSSSSSQERLHQLPFQPTMDELHFLSKHFGSTESITDEDGGRCSPHMRPRSRSLSPGRSSSCYDNEIVMMNHVYKERFPKATAQMEGRLAEFMQAFSPENVLPLADGVLSFIHHQIAELSRDCLTKAREGLITSVYFFELQENLEKLLHDAFERSESTEVAFVTELVKKLLIIISRPARLLECLEFNPEEFYHLLEAAEDHAKEGHLMKTDIPRYIISQLGLTRDPIEDMVNLDSYDSEGPVTPETDDSTEVRSQTLPHWGRFSPVLRAFLALSDSINSGLPRWLLLSVKMSASSANDLAYLFNSAVSVLSLLITSMGHIKLTDFGLSKMGLMSLTTNLYEGHIEKDTREFLDKQVYGTPEYIAPEVILRQGYGKPVDWWAMGIILYEFLVGCVPFFGDTPEELFGQVITDDIVWPEGDEALPVDAQHLISSLLQTNPLVRLGTGGAFEVKQHSFFTEVDWNSLLRQKAEFIPHLESEEDTSYFDTRSERYHHVQSYDEDDTNDDEPVEIHRFSSCSPRFSKVYSSMEHLSQLEHKPHTVTLREHKVPREDRVAKRESLGSVTLRDKSWRTGSPEMKRLSCSESSFTESDSSPPSGARRRFSALMDTYRLASPLELDSELIYLLLAFMSLPDKLLRPADASLPLPISATILGLPDPLGPRGATTDLVLRRARHQQLSVEGEKRNSRPGTKVIKSASATALSVIIPQHGASPLASPMSPRSLSSNPSSRDSSPSRDYSPMVNILHSPITIHRSGKKYGFTLRAIRVYMGDSDVYSVHHMVWHVEDGGPAQDAGLSAGDLITHVNGESVHGLVHTEVVELILKSGNKVTVTTTPFENTSIKVGPARKSSYKSKMARRSKRAGAKEGQECVKRSSLFRKITKQSNLLHTSRSLSSLNRSLSSGDSLPGSPTHSLSARSPTQSYRSTLESSYLGTSSQSSSPASSTPNSPAASHHMRPSSLHGLSPKLHRQYRSARCKSAGNIPLSPLAHTPSPTTSSPPPLTGHTVGSSNTTQMFPAKLHSSPPVARPRPKSAEPPRSPLLQRVQSAEKLGAPILPSSSSSSSSLEVTHGDYRRESFHCEHSLQSLLEMEGENGPAPPSPSSSSSPSPPMGGEIGGLKPVRRLGRQESPLSRDTLLTTREKDTQTTASELTGSQTESTAPKAEPKTGVVDASKLSTAEVVRSSAKAVDIKSSASSTESKPSPVTKSQNVTTSSSEATKSKPSEKVSTLGTTKGQKDTKQQSAQTDTGPATKAQEKPEEKGKATADKGYMQKASSTEQSKQRKGTDAVEKGGIGDKATDTTKMKGPAPPVPTQVPTHAVGRHKEPTHSYRGAKEERAHLEVLEENPMSPSSNAASPCSSKSRPMSPGDKGSFVTQLTTVAKTVLGPMKEGGKVKDTSKSSEEKRGGAAGKTEASTGGVRRGAQTAASAGTLQSDKGNSRSSKYHS</sequence>
<feature type="compositionally biased region" description="Basic and acidic residues" evidence="15">
    <location>
        <begin position="1472"/>
        <end position="1495"/>
    </location>
</feature>
<dbReference type="Gene3D" id="1.10.510.10">
    <property type="entry name" value="Transferase(Phosphotransferase) domain 1"/>
    <property type="match status" value="1"/>
</dbReference>
<feature type="compositionally biased region" description="Basic and acidic residues" evidence="15">
    <location>
        <begin position="1262"/>
        <end position="1275"/>
    </location>
</feature>
<evidence type="ECO:0000256" key="8">
    <source>
        <dbReference type="ARBA" id="ARBA00022679"/>
    </source>
</evidence>
<comment type="catalytic activity">
    <reaction evidence="14">
        <text>L-seryl-[protein] + ATP = O-phospho-L-seryl-[protein] + ADP + H(+)</text>
        <dbReference type="Rhea" id="RHEA:17989"/>
        <dbReference type="Rhea" id="RHEA-COMP:9863"/>
        <dbReference type="Rhea" id="RHEA-COMP:11604"/>
        <dbReference type="ChEBI" id="CHEBI:15378"/>
        <dbReference type="ChEBI" id="CHEBI:29999"/>
        <dbReference type="ChEBI" id="CHEBI:30616"/>
        <dbReference type="ChEBI" id="CHEBI:83421"/>
        <dbReference type="ChEBI" id="CHEBI:456216"/>
        <dbReference type="EC" id="2.7.11.1"/>
    </reaction>
</comment>
<evidence type="ECO:0000256" key="15">
    <source>
        <dbReference type="SAM" id="MobiDB-lite"/>
    </source>
</evidence>
<feature type="compositionally biased region" description="Basic and acidic residues" evidence="15">
    <location>
        <begin position="1446"/>
        <end position="1458"/>
    </location>
</feature>
<evidence type="ECO:0000256" key="2">
    <source>
        <dbReference type="ARBA" id="ARBA00004496"/>
    </source>
</evidence>
<dbReference type="FunFam" id="2.30.42.10:FF:000008">
    <property type="entry name" value="microtubule-associated serine/threonine-protein kinase 4 isoform X2"/>
    <property type="match status" value="1"/>
</dbReference>
<dbReference type="GO" id="GO:0007010">
    <property type="term" value="P:cytoskeleton organization"/>
    <property type="evidence" value="ECO:0007669"/>
    <property type="project" value="TreeGrafter"/>
</dbReference>
<feature type="compositionally biased region" description="Low complexity" evidence="15">
    <location>
        <begin position="1083"/>
        <end position="1104"/>
    </location>
</feature>
<dbReference type="InterPro" id="IPR000719">
    <property type="entry name" value="Prot_kinase_dom"/>
</dbReference>
<evidence type="ECO:0000256" key="3">
    <source>
        <dbReference type="ARBA" id="ARBA00009903"/>
    </source>
</evidence>
<evidence type="ECO:0000256" key="4">
    <source>
        <dbReference type="ARBA" id="ARBA00012513"/>
    </source>
</evidence>
<feature type="transmembrane region" description="Helical" evidence="16">
    <location>
        <begin position="7"/>
        <end position="31"/>
    </location>
</feature>
<keyword evidence="16" id="KW-0472">Membrane</keyword>
<dbReference type="GO" id="GO:0000287">
    <property type="term" value="F:magnesium ion binding"/>
    <property type="evidence" value="ECO:0007669"/>
    <property type="project" value="InterPro"/>
</dbReference>
<dbReference type="Ensembl" id="ENSAOCT00000064550.1">
    <property type="protein sequence ID" value="ENSAOCP00000061860.1"/>
    <property type="gene ID" value="ENSAOCG00000019304.2"/>
</dbReference>
<feature type="compositionally biased region" description="Low complexity" evidence="15">
    <location>
        <begin position="186"/>
        <end position="203"/>
    </location>
</feature>
<evidence type="ECO:0000259" key="18">
    <source>
        <dbReference type="PROSITE" id="PS50106"/>
    </source>
</evidence>
<dbReference type="GO" id="GO:0004674">
    <property type="term" value="F:protein serine/threonine kinase activity"/>
    <property type="evidence" value="ECO:0007669"/>
    <property type="project" value="UniProtKB-KW"/>
</dbReference>
<feature type="compositionally biased region" description="Low complexity" evidence="15">
    <location>
        <begin position="1123"/>
        <end position="1146"/>
    </location>
</feature>
<dbReference type="Gene3D" id="1.20.1480.20">
    <property type="entry name" value="MAST3 pre-PK domain-like"/>
    <property type="match status" value="1"/>
</dbReference>
<feature type="compositionally biased region" description="Basic and acidic residues" evidence="15">
    <location>
        <begin position="1514"/>
        <end position="1534"/>
    </location>
</feature>
<feature type="compositionally biased region" description="Polar residues" evidence="15">
    <location>
        <begin position="1617"/>
        <end position="1638"/>
    </location>
</feature>
<feature type="compositionally biased region" description="Low complexity" evidence="15">
    <location>
        <begin position="145"/>
        <end position="156"/>
    </location>
</feature>
<dbReference type="SUPFAM" id="SSF50156">
    <property type="entry name" value="PDZ domain-like"/>
    <property type="match status" value="1"/>
</dbReference>
<comment type="similarity">
    <text evidence="3">Belongs to the protein kinase superfamily. AGC Ser/Thr protein kinase family.</text>
</comment>
<dbReference type="GO" id="GO:0005524">
    <property type="term" value="F:ATP binding"/>
    <property type="evidence" value="ECO:0007669"/>
    <property type="project" value="UniProtKB-KW"/>
</dbReference>
<evidence type="ECO:0000256" key="11">
    <source>
        <dbReference type="ARBA" id="ARBA00022840"/>
    </source>
</evidence>
<evidence type="ECO:0000256" key="7">
    <source>
        <dbReference type="ARBA" id="ARBA00022553"/>
    </source>
</evidence>
<evidence type="ECO:0000256" key="9">
    <source>
        <dbReference type="ARBA" id="ARBA00022741"/>
    </source>
</evidence>